<keyword evidence="1" id="KW-0472">Membrane</keyword>
<gene>
    <name evidence="2" type="ORF">D9611_005417</name>
</gene>
<evidence type="ECO:0000313" key="3">
    <source>
        <dbReference type="Proteomes" id="UP000541558"/>
    </source>
</evidence>
<keyword evidence="1" id="KW-1133">Transmembrane helix</keyword>
<dbReference type="EMBL" id="JAACJK010000110">
    <property type="protein sequence ID" value="KAF5332706.1"/>
    <property type="molecule type" value="Genomic_DNA"/>
</dbReference>
<organism evidence="2 3">
    <name type="scientific">Ephemerocybe angulata</name>
    <dbReference type="NCBI Taxonomy" id="980116"/>
    <lineage>
        <taxon>Eukaryota</taxon>
        <taxon>Fungi</taxon>
        <taxon>Dikarya</taxon>
        <taxon>Basidiomycota</taxon>
        <taxon>Agaricomycotina</taxon>
        <taxon>Agaricomycetes</taxon>
        <taxon>Agaricomycetidae</taxon>
        <taxon>Agaricales</taxon>
        <taxon>Agaricineae</taxon>
        <taxon>Psathyrellaceae</taxon>
        <taxon>Ephemerocybe</taxon>
    </lineage>
</organism>
<evidence type="ECO:0000256" key="1">
    <source>
        <dbReference type="SAM" id="Phobius"/>
    </source>
</evidence>
<sequence length="234" mass="26659">MSDAVEDLSATYGSMLLGGLVSACLSGVVLIQSLVYYKLFPLDTAWRKLLLTGDFMRGGGSSRMMDIVHTSMVWAGLWVYLIENQRTLVEVDYIPLSISLSIVITAALTFLVHLFFAERIYTRNEQWDMALHSYYTDHFNRCSAARLNTREQLRHIHTQMIDEMDASAIIRDDLRLHFRSPMTQTMNTIHEESMTCTTSGARTNSFLADSKHGNVSVTQLPVQLESVRLRERTR</sequence>
<evidence type="ECO:0000313" key="2">
    <source>
        <dbReference type="EMBL" id="KAF5332706.1"/>
    </source>
</evidence>
<dbReference type="Proteomes" id="UP000541558">
    <property type="component" value="Unassembled WGS sequence"/>
</dbReference>
<feature type="transmembrane region" description="Helical" evidence="1">
    <location>
        <begin position="12"/>
        <end position="37"/>
    </location>
</feature>
<proteinExistence type="predicted"/>
<accession>A0A8H5C0I4</accession>
<name>A0A8H5C0I4_9AGAR</name>
<protein>
    <submittedName>
        <fullName evidence="2">Uncharacterized protein</fullName>
    </submittedName>
</protein>
<keyword evidence="3" id="KW-1185">Reference proteome</keyword>
<dbReference type="AlphaFoldDB" id="A0A8H5C0I4"/>
<feature type="transmembrane region" description="Helical" evidence="1">
    <location>
        <begin position="64"/>
        <end position="81"/>
    </location>
</feature>
<dbReference type="OrthoDB" id="3206554at2759"/>
<reference evidence="2 3" key="1">
    <citation type="journal article" date="2020" name="ISME J.">
        <title>Uncovering the hidden diversity of litter-decomposition mechanisms in mushroom-forming fungi.</title>
        <authorList>
            <person name="Floudas D."/>
            <person name="Bentzer J."/>
            <person name="Ahren D."/>
            <person name="Johansson T."/>
            <person name="Persson P."/>
            <person name="Tunlid A."/>
        </authorList>
    </citation>
    <scope>NUCLEOTIDE SEQUENCE [LARGE SCALE GENOMIC DNA]</scope>
    <source>
        <strain evidence="2 3">CBS 175.51</strain>
    </source>
</reference>
<feature type="transmembrane region" description="Helical" evidence="1">
    <location>
        <begin position="93"/>
        <end position="116"/>
    </location>
</feature>
<comment type="caution">
    <text evidence="2">The sequence shown here is derived from an EMBL/GenBank/DDBJ whole genome shotgun (WGS) entry which is preliminary data.</text>
</comment>
<keyword evidence="1" id="KW-0812">Transmembrane</keyword>